<proteinExistence type="predicted"/>
<organism evidence="1 2">
    <name type="scientific">Piscinibacter koreensis</name>
    <dbReference type="NCBI Taxonomy" id="2742824"/>
    <lineage>
        <taxon>Bacteria</taxon>
        <taxon>Pseudomonadati</taxon>
        <taxon>Pseudomonadota</taxon>
        <taxon>Betaproteobacteria</taxon>
        <taxon>Burkholderiales</taxon>
        <taxon>Sphaerotilaceae</taxon>
        <taxon>Piscinibacter</taxon>
    </lineage>
</organism>
<dbReference type="RefSeq" id="WP_176065846.1">
    <property type="nucleotide sequence ID" value="NZ_JABWMJ010000001.1"/>
</dbReference>
<protein>
    <submittedName>
        <fullName evidence="1">Uncharacterized protein</fullName>
    </submittedName>
</protein>
<evidence type="ECO:0000313" key="2">
    <source>
        <dbReference type="Proteomes" id="UP000529637"/>
    </source>
</evidence>
<comment type="caution">
    <text evidence="1">The sequence shown here is derived from an EMBL/GenBank/DDBJ whole genome shotgun (WGS) entry which is preliminary data.</text>
</comment>
<dbReference type="EMBL" id="JABWMJ010000001">
    <property type="protein sequence ID" value="NUZ04705.1"/>
    <property type="molecule type" value="Genomic_DNA"/>
</dbReference>
<reference evidence="1 2" key="1">
    <citation type="submission" date="2020-06" db="EMBL/GenBank/DDBJ databases">
        <title>Schlegella sp. ID0723 isolated from air conditioner.</title>
        <authorList>
            <person name="Kim D.Y."/>
            <person name="Kim D.-U."/>
        </authorList>
    </citation>
    <scope>NUCLEOTIDE SEQUENCE [LARGE SCALE GENOMIC DNA]</scope>
    <source>
        <strain evidence="1 2">ID0723</strain>
    </source>
</reference>
<dbReference type="AlphaFoldDB" id="A0A7Y6NK64"/>
<name>A0A7Y6NK64_9BURK</name>
<accession>A0A7Y6NK64</accession>
<sequence length="135" mass="13849">MLRLAAVALVVANVAFFAWSEGALEGIVPLRAQGDREPERLARQLRPEAVTVLPAAAALAPRCVDVGPVGLGDAPALEGAFATSVPELAWREVSGSAVTRTYRFAAVPPAAIERLRTLGSGAPLPVTACPRAAGG</sequence>
<gene>
    <name evidence="1" type="ORF">HQN59_02920</name>
</gene>
<keyword evidence="2" id="KW-1185">Reference proteome</keyword>
<dbReference type="Proteomes" id="UP000529637">
    <property type="component" value="Unassembled WGS sequence"/>
</dbReference>
<evidence type="ECO:0000313" key="1">
    <source>
        <dbReference type="EMBL" id="NUZ04705.1"/>
    </source>
</evidence>